<name>K1TRX0_9ZZZZ</name>
<proteinExistence type="predicted"/>
<reference evidence="1" key="1">
    <citation type="journal article" date="2013" name="Environ. Microbiol.">
        <title>Microbiota from the distal guts of lean and obese adolescents exhibit partial functional redundancy besides clear differences in community structure.</title>
        <authorList>
            <person name="Ferrer M."/>
            <person name="Ruiz A."/>
            <person name="Lanza F."/>
            <person name="Haange S.B."/>
            <person name="Oberbach A."/>
            <person name="Till H."/>
            <person name="Bargiela R."/>
            <person name="Campoy C."/>
            <person name="Segura M.T."/>
            <person name="Richter M."/>
            <person name="von Bergen M."/>
            <person name="Seifert J."/>
            <person name="Suarez A."/>
        </authorList>
    </citation>
    <scope>NUCLEOTIDE SEQUENCE</scope>
</reference>
<protein>
    <submittedName>
        <fullName evidence="1">Uncharacterized protein</fullName>
    </submittedName>
</protein>
<evidence type="ECO:0000313" key="1">
    <source>
        <dbReference type="EMBL" id="EKC62071.1"/>
    </source>
</evidence>
<dbReference type="EMBL" id="AJWZ01005622">
    <property type="protein sequence ID" value="EKC62071.1"/>
    <property type="molecule type" value="Genomic_DNA"/>
</dbReference>
<comment type="caution">
    <text evidence="1">The sequence shown here is derived from an EMBL/GenBank/DDBJ whole genome shotgun (WGS) entry which is preliminary data.</text>
</comment>
<feature type="non-terminal residue" evidence="1">
    <location>
        <position position="50"/>
    </location>
</feature>
<sequence>MKSYRIFVEKYPEFRVEAESLLRDLNANLNLSLDGLRLLNVYDLFGFSTN</sequence>
<gene>
    <name evidence="1" type="ORF">OBE_08157</name>
</gene>
<organism evidence="1">
    <name type="scientific">human gut metagenome</name>
    <dbReference type="NCBI Taxonomy" id="408170"/>
    <lineage>
        <taxon>unclassified sequences</taxon>
        <taxon>metagenomes</taxon>
        <taxon>organismal metagenomes</taxon>
    </lineage>
</organism>
<dbReference type="AlphaFoldDB" id="K1TRX0"/>
<accession>K1TRX0</accession>